<dbReference type="AlphaFoldDB" id="A0A1R4HIF2"/>
<reference evidence="2" key="1">
    <citation type="submission" date="2017-02" db="EMBL/GenBank/DDBJ databases">
        <authorList>
            <person name="Daims H."/>
        </authorList>
    </citation>
    <scope>NUCLEOTIDE SEQUENCE [LARGE SCALE GENOMIC DNA]</scope>
</reference>
<evidence type="ECO:0000313" key="2">
    <source>
        <dbReference type="Proteomes" id="UP000195442"/>
    </source>
</evidence>
<organism evidence="1 2">
    <name type="scientific">Crenothrix polyspora</name>
    <dbReference type="NCBI Taxonomy" id="360316"/>
    <lineage>
        <taxon>Bacteria</taxon>
        <taxon>Pseudomonadati</taxon>
        <taxon>Pseudomonadota</taxon>
        <taxon>Gammaproteobacteria</taxon>
        <taxon>Methylococcales</taxon>
        <taxon>Crenotrichaceae</taxon>
        <taxon>Crenothrix</taxon>
    </lineage>
</organism>
<accession>A0A1R4HIF2</accession>
<dbReference type="Proteomes" id="UP000195442">
    <property type="component" value="Unassembled WGS sequence"/>
</dbReference>
<sequence>MYLDGVDDYTALPKDLYVNTDSAGTDFLSIIGTNLELNSTGQRIGSTAVYKSPVTSSTGAVANNDNYVTFATNLPRVQAVNVSVADGVGKNDLPTGVTGRTFARVPKSLKRISADTEGGGTGKGTIAVVFNADGSFRYTVSAKTTTASSEYWRDKLGTYQFSYTMTYNGVKTAQATVTIVFN</sequence>
<evidence type="ECO:0000313" key="1">
    <source>
        <dbReference type="EMBL" id="SJM96014.1"/>
    </source>
</evidence>
<dbReference type="EMBL" id="FUKJ01000450">
    <property type="protein sequence ID" value="SJM96014.1"/>
    <property type="molecule type" value="Genomic_DNA"/>
</dbReference>
<name>A0A1R4HIF2_9GAMM</name>
<protein>
    <submittedName>
        <fullName evidence="1">Uncharacterized protein</fullName>
    </submittedName>
</protein>
<proteinExistence type="predicted"/>
<keyword evidence="2" id="KW-1185">Reference proteome</keyword>
<gene>
    <name evidence="1" type="ORF">CRENPOLYSF2_830001</name>
</gene>